<organism evidence="1 2">
    <name type="scientific">Plakobranchus ocellatus</name>
    <dbReference type="NCBI Taxonomy" id="259542"/>
    <lineage>
        <taxon>Eukaryota</taxon>
        <taxon>Metazoa</taxon>
        <taxon>Spiralia</taxon>
        <taxon>Lophotrochozoa</taxon>
        <taxon>Mollusca</taxon>
        <taxon>Gastropoda</taxon>
        <taxon>Heterobranchia</taxon>
        <taxon>Euthyneura</taxon>
        <taxon>Panpulmonata</taxon>
        <taxon>Sacoglossa</taxon>
        <taxon>Placobranchoidea</taxon>
        <taxon>Plakobranchidae</taxon>
        <taxon>Plakobranchus</taxon>
    </lineage>
</organism>
<dbReference type="AlphaFoldDB" id="A0AAV4CV82"/>
<evidence type="ECO:0000313" key="1">
    <source>
        <dbReference type="EMBL" id="GFO35789.1"/>
    </source>
</evidence>
<dbReference type="Proteomes" id="UP000735302">
    <property type="component" value="Unassembled WGS sequence"/>
</dbReference>
<comment type="caution">
    <text evidence="1">The sequence shown here is derived from an EMBL/GenBank/DDBJ whole genome shotgun (WGS) entry which is preliminary data.</text>
</comment>
<gene>
    <name evidence="1" type="ORF">PoB_006229400</name>
</gene>
<proteinExistence type="predicted"/>
<accession>A0AAV4CV82</accession>
<name>A0AAV4CV82_9GAST</name>
<sequence length="90" mass="9817">MLSQFTTSPDRLGCLIRSNDGTSVTLNHLDSGIDGHVSDVWTRQTLGRLIPRGEAGIGEQLNLCQRANLGYGGDEQLIASSFKILYKSHD</sequence>
<dbReference type="EMBL" id="BLXT01007004">
    <property type="protein sequence ID" value="GFO35789.1"/>
    <property type="molecule type" value="Genomic_DNA"/>
</dbReference>
<reference evidence="1 2" key="1">
    <citation type="journal article" date="2021" name="Elife">
        <title>Chloroplast acquisition without the gene transfer in kleptoplastic sea slugs, Plakobranchus ocellatus.</title>
        <authorList>
            <person name="Maeda T."/>
            <person name="Takahashi S."/>
            <person name="Yoshida T."/>
            <person name="Shimamura S."/>
            <person name="Takaki Y."/>
            <person name="Nagai Y."/>
            <person name="Toyoda A."/>
            <person name="Suzuki Y."/>
            <person name="Arimoto A."/>
            <person name="Ishii H."/>
            <person name="Satoh N."/>
            <person name="Nishiyama T."/>
            <person name="Hasebe M."/>
            <person name="Maruyama T."/>
            <person name="Minagawa J."/>
            <person name="Obokata J."/>
            <person name="Shigenobu S."/>
        </authorList>
    </citation>
    <scope>NUCLEOTIDE SEQUENCE [LARGE SCALE GENOMIC DNA]</scope>
</reference>
<protein>
    <submittedName>
        <fullName evidence="1">Uncharacterized protein</fullName>
    </submittedName>
</protein>
<evidence type="ECO:0000313" key="2">
    <source>
        <dbReference type="Proteomes" id="UP000735302"/>
    </source>
</evidence>
<keyword evidence="2" id="KW-1185">Reference proteome</keyword>